<evidence type="ECO:0000313" key="3">
    <source>
        <dbReference type="Proteomes" id="UP000184241"/>
    </source>
</evidence>
<name>A0A1M5Y602_9CLOT</name>
<dbReference type="InterPro" id="IPR007404">
    <property type="entry name" value="YdjM-like"/>
</dbReference>
<feature type="transmembrane region" description="Helical" evidence="1">
    <location>
        <begin position="110"/>
        <end position="130"/>
    </location>
</feature>
<proteinExistence type="predicted"/>
<keyword evidence="1" id="KW-0812">Transmembrane</keyword>
<protein>
    <submittedName>
        <fullName evidence="2">Inner membrane protein</fullName>
    </submittedName>
</protein>
<sequence>MLKRTHLAMGIATTITLVTKDNMLIVPIALVGSIAPDWDIYLGIKHRTLTHSLLALGISSYFLYTFNEQLGILWGVNYFTHLFLDSLTKAGVPFLYPLKKKHYGFKLFKTGGAEDFFIGLLLIYIIFSLVK</sequence>
<gene>
    <name evidence="2" type="ORF">SAMN02745941_01885</name>
</gene>
<dbReference type="EMBL" id="FQXU01000005">
    <property type="protein sequence ID" value="SHI07511.1"/>
    <property type="molecule type" value="Genomic_DNA"/>
</dbReference>
<keyword evidence="1" id="KW-1133">Transmembrane helix</keyword>
<accession>A0A1M5Y602</accession>
<reference evidence="2 3" key="1">
    <citation type="submission" date="2016-11" db="EMBL/GenBank/DDBJ databases">
        <authorList>
            <person name="Jaros S."/>
            <person name="Januszkiewicz K."/>
            <person name="Wedrychowicz H."/>
        </authorList>
    </citation>
    <scope>NUCLEOTIDE SEQUENCE [LARGE SCALE GENOMIC DNA]</scope>
    <source>
        <strain evidence="2 3">DSM 6191</strain>
    </source>
</reference>
<evidence type="ECO:0000256" key="1">
    <source>
        <dbReference type="SAM" id="Phobius"/>
    </source>
</evidence>
<evidence type="ECO:0000313" key="2">
    <source>
        <dbReference type="EMBL" id="SHI07511.1"/>
    </source>
</evidence>
<dbReference type="RefSeq" id="WP_073018897.1">
    <property type="nucleotide sequence ID" value="NZ_FQXU01000005.1"/>
</dbReference>
<feature type="transmembrane region" description="Helical" evidence="1">
    <location>
        <begin position="48"/>
        <end position="66"/>
    </location>
</feature>
<keyword evidence="1" id="KW-0472">Membrane</keyword>
<organism evidence="2 3">
    <name type="scientific">Clostridium intestinale DSM 6191</name>
    <dbReference type="NCBI Taxonomy" id="1121320"/>
    <lineage>
        <taxon>Bacteria</taxon>
        <taxon>Bacillati</taxon>
        <taxon>Bacillota</taxon>
        <taxon>Clostridia</taxon>
        <taxon>Eubacteriales</taxon>
        <taxon>Clostridiaceae</taxon>
        <taxon>Clostridium</taxon>
    </lineage>
</organism>
<dbReference type="Proteomes" id="UP000184241">
    <property type="component" value="Unassembled WGS sequence"/>
</dbReference>
<dbReference type="Pfam" id="PF04307">
    <property type="entry name" value="YdjM"/>
    <property type="match status" value="1"/>
</dbReference>
<dbReference type="AlphaFoldDB" id="A0A1M5Y602"/>